<accession>A0ABT1Q409</accession>
<dbReference type="InterPro" id="IPR021373">
    <property type="entry name" value="DUF2993"/>
</dbReference>
<name>A0ABT1Q409_9ACTN</name>
<evidence type="ECO:0000313" key="1">
    <source>
        <dbReference type="EMBL" id="MCQ4084609.1"/>
    </source>
</evidence>
<reference evidence="1" key="1">
    <citation type="submission" date="2022-06" db="EMBL/GenBank/DDBJ databases">
        <title>Draft genome sequence of Streptomyces sp. RB6PN25 isolated from peat swamp forest in Thailand.</title>
        <authorList>
            <person name="Duangmal K."/>
            <person name="Klaysubun C."/>
        </authorList>
    </citation>
    <scope>NUCLEOTIDE SEQUENCE</scope>
    <source>
        <strain evidence="1">RB6PN25</strain>
    </source>
</reference>
<dbReference type="Pfam" id="PF11209">
    <property type="entry name" value="LmeA"/>
    <property type="match status" value="1"/>
</dbReference>
<sequence length="251" mass="25575">MTDQPGRGRMRRGIRILLILVVVLGGLFVAADRLAVSYAESQAADKIQSAKGLTDRPSVSIKGFPFLTQVVARDLNEVTVTVDNVTASTGGVSTDGSDPLHVARFTADLHNVRINGNFSSAVADTATGTALIPYSEVTKLAAGQLSGAVSNVAVGYGGTTSSGQGQVKISGSVQVPFLGSQQVSGEAPVDIRNGNSLALSLPYGVGRLIGGQTGMSWPLTGLPSGITLSGVQATPQGLQVSLSGNNVQLTG</sequence>
<dbReference type="Proteomes" id="UP001057702">
    <property type="component" value="Unassembled WGS sequence"/>
</dbReference>
<keyword evidence="2" id="KW-1185">Reference proteome</keyword>
<proteinExistence type="predicted"/>
<dbReference type="RefSeq" id="WP_255923675.1">
    <property type="nucleotide sequence ID" value="NZ_JANFNG010000038.1"/>
</dbReference>
<comment type="caution">
    <text evidence="1">The sequence shown here is derived from an EMBL/GenBank/DDBJ whole genome shotgun (WGS) entry which is preliminary data.</text>
</comment>
<gene>
    <name evidence="1" type="ORF">NGB36_29550</name>
</gene>
<evidence type="ECO:0000313" key="2">
    <source>
        <dbReference type="Proteomes" id="UP001057702"/>
    </source>
</evidence>
<dbReference type="EMBL" id="JANFNG010000038">
    <property type="protein sequence ID" value="MCQ4084609.1"/>
    <property type="molecule type" value="Genomic_DNA"/>
</dbReference>
<organism evidence="1 2">
    <name type="scientific">Streptomyces humicola</name>
    <dbReference type="NCBI Taxonomy" id="2953240"/>
    <lineage>
        <taxon>Bacteria</taxon>
        <taxon>Bacillati</taxon>
        <taxon>Actinomycetota</taxon>
        <taxon>Actinomycetes</taxon>
        <taxon>Kitasatosporales</taxon>
        <taxon>Streptomycetaceae</taxon>
        <taxon>Streptomyces</taxon>
    </lineage>
</organism>
<protein>
    <submittedName>
        <fullName evidence="1">DUF2993 domain-containing protein</fullName>
    </submittedName>
</protein>